<proteinExistence type="inferred from homology"/>
<dbReference type="EMBL" id="JAYLLN010000040">
    <property type="protein sequence ID" value="MEI5985993.1"/>
    <property type="molecule type" value="Genomic_DNA"/>
</dbReference>
<evidence type="ECO:0000259" key="5">
    <source>
        <dbReference type="Pfam" id="PF13354"/>
    </source>
</evidence>
<keyword evidence="4" id="KW-0732">Signal</keyword>
<evidence type="ECO:0000256" key="1">
    <source>
        <dbReference type="ARBA" id="ARBA00001526"/>
    </source>
</evidence>
<dbReference type="EC" id="3.5.2.6" evidence="3"/>
<comment type="similarity">
    <text evidence="2">Belongs to the class-A beta-lactamase family.</text>
</comment>
<dbReference type="Pfam" id="PF13354">
    <property type="entry name" value="Beta-lactamase2"/>
    <property type="match status" value="1"/>
</dbReference>
<feature type="signal peptide" evidence="4">
    <location>
        <begin position="1"/>
        <end position="21"/>
    </location>
</feature>
<gene>
    <name evidence="6" type="primary">bla</name>
    <name evidence="6" type="ORF">VJ786_13895</name>
</gene>
<evidence type="ECO:0000313" key="6">
    <source>
        <dbReference type="EMBL" id="MEI5985993.1"/>
    </source>
</evidence>
<organism evidence="6 7">
    <name type="scientific">Sphingobacterium tenebrionis</name>
    <dbReference type="NCBI Taxonomy" id="3111775"/>
    <lineage>
        <taxon>Bacteria</taxon>
        <taxon>Pseudomonadati</taxon>
        <taxon>Bacteroidota</taxon>
        <taxon>Sphingobacteriia</taxon>
        <taxon>Sphingobacteriales</taxon>
        <taxon>Sphingobacteriaceae</taxon>
        <taxon>Sphingobacterium</taxon>
    </lineage>
</organism>
<dbReference type="Proteomes" id="UP001363035">
    <property type="component" value="Unassembled WGS sequence"/>
</dbReference>
<sequence length="306" mass="33979">MYKSILSLSLLGLLSISQAFSQNSFVSSPKLAKLQPKIDSILSKYDAKVGVAIHNHDLSDSLIVNGDHHYPLQSVYKFHLGIVILDQVDKGKLKMKDPLVFSKETMNSELYSPIKDAHPNGVTMPLDEVLFHTIAESDNIGCDAMFDLLGGPKVVDTYFKKLGFKDQNIGYTERVQQAKWDIQFENWTTVSAGNHIMHAFYTNDDQLLSKKSYDFLWDNMRKTTTGPNRIKGLLPKGTIVAHKTGTSGRNRQTGVTAAINDIGVVSLPDGKVFYISVYVTDSNEVGEPNERVVAEVSKAAYDAFVE</sequence>
<dbReference type="RefSeq" id="WP_336557927.1">
    <property type="nucleotide sequence ID" value="NZ_JAYLLN010000040.1"/>
</dbReference>
<accession>A0ABU8I8U6</accession>
<dbReference type="PRINTS" id="PR00118">
    <property type="entry name" value="BLACTAMASEA"/>
</dbReference>
<feature type="chain" id="PRO_5047260308" description="beta-lactamase" evidence="4">
    <location>
        <begin position="22"/>
        <end position="306"/>
    </location>
</feature>
<keyword evidence="7" id="KW-1185">Reference proteome</keyword>
<protein>
    <recommendedName>
        <fullName evidence="3">beta-lactamase</fullName>
        <ecNumber evidence="3">3.5.2.6</ecNumber>
    </recommendedName>
</protein>
<dbReference type="PANTHER" id="PTHR35333">
    <property type="entry name" value="BETA-LACTAMASE"/>
    <property type="match status" value="1"/>
</dbReference>
<dbReference type="SUPFAM" id="SSF56601">
    <property type="entry name" value="beta-lactamase/transpeptidase-like"/>
    <property type="match status" value="1"/>
</dbReference>
<keyword evidence="6" id="KW-0378">Hydrolase</keyword>
<dbReference type="GO" id="GO:0008800">
    <property type="term" value="F:beta-lactamase activity"/>
    <property type="evidence" value="ECO:0007669"/>
    <property type="project" value="UniProtKB-EC"/>
</dbReference>
<reference evidence="6 7" key="1">
    <citation type="submission" date="2024-01" db="EMBL/GenBank/DDBJ databases">
        <title>Sphingobacterium tenebrionis sp. nov., a novel endophyte isolated from tenebrio molitor intestines.</title>
        <authorList>
            <person name="Zhang C."/>
        </authorList>
    </citation>
    <scope>NUCLEOTIDE SEQUENCE [LARGE SCALE GENOMIC DNA]</scope>
    <source>
        <strain evidence="6 7">PU5-4</strain>
    </source>
</reference>
<evidence type="ECO:0000256" key="3">
    <source>
        <dbReference type="ARBA" id="ARBA00012865"/>
    </source>
</evidence>
<evidence type="ECO:0000256" key="4">
    <source>
        <dbReference type="SAM" id="SignalP"/>
    </source>
</evidence>
<evidence type="ECO:0000313" key="7">
    <source>
        <dbReference type="Proteomes" id="UP001363035"/>
    </source>
</evidence>
<evidence type="ECO:0000256" key="2">
    <source>
        <dbReference type="ARBA" id="ARBA00009009"/>
    </source>
</evidence>
<dbReference type="Gene3D" id="3.40.710.10">
    <property type="entry name" value="DD-peptidase/beta-lactamase superfamily"/>
    <property type="match status" value="1"/>
</dbReference>
<dbReference type="InterPro" id="IPR000871">
    <property type="entry name" value="Beta-lactam_class-A"/>
</dbReference>
<dbReference type="NCBIfam" id="NF033103">
    <property type="entry name" value="bla_class_A"/>
    <property type="match status" value="1"/>
</dbReference>
<dbReference type="InterPro" id="IPR045155">
    <property type="entry name" value="Beta-lactam_cat"/>
</dbReference>
<comment type="caution">
    <text evidence="6">The sequence shown here is derived from an EMBL/GenBank/DDBJ whole genome shotgun (WGS) entry which is preliminary data.</text>
</comment>
<dbReference type="InterPro" id="IPR012338">
    <property type="entry name" value="Beta-lactam/transpept-like"/>
</dbReference>
<feature type="domain" description="Beta-lactamase class A catalytic" evidence="5">
    <location>
        <begin position="54"/>
        <end position="279"/>
    </location>
</feature>
<name>A0ABU8I8U6_9SPHI</name>
<dbReference type="PANTHER" id="PTHR35333:SF3">
    <property type="entry name" value="BETA-LACTAMASE-TYPE TRANSPEPTIDASE FOLD CONTAINING PROTEIN"/>
    <property type="match status" value="1"/>
</dbReference>
<comment type="catalytic activity">
    <reaction evidence="1">
        <text>a beta-lactam + H2O = a substituted beta-amino acid</text>
        <dbReference type="Rhea" id="RHEA:20401"/>
        <dbReference type="ChEBI" id="CHEBI:15377"/>
        <dbReference type="ChEBI" id="CHEBI:35627"/>
        <dbReference type="ChEBI" id="CHEBI:140347"/>
        <dbReference type="EC" id="3.5.2.6"/>
    </reaction>
</comment>